<sequence>MVKKRSLSVERDEKRAVPIKKERSKQFSAAAEKFGGEAAGPEARLAAFLDIELNRQTPQNERLDREAEKVYSQRKPSIFAAQRANAFSRTNTFVAVFAHPTYTVEYNKLPHIDMVKIMCSNINPKFLFKNKDNELQNLLPNVTAFRVQINDEAPAAVKSVSFEDKKLKILMKFTTDEIITLLPMTKCVIYLNILTNKDWVVPQELLNMFAQLQLQPPNFVPSIA</sequence>
<organism evidence="2">
    <name type="scientific">Antheraea pernyi nuclear polyhedrosis virus</name>
    <name type="common">ApNPV</name>
    <dbReference type="NCBI Taxonomy" id="161494"/>
    <lineage>
        <taxon>Viruses</taxon>
        <taxon>Viruses incertae sedis</taxon>
        <taxon>Naldaviricetes</taxon>
        <taxon>Lefavirales</taxon>
        <taxon>Baculoviridae</taxon>
        <taxon>Alphabaculovirus</taxon>
        <taxon>Alphabaculovirus anpernyi</taxon>
    </lineage>
</organism>
<evidence type="ECO:0000256" key="1">
    <source>
        <dbReference type="SAM" id="MobiDB-lite"/>
    </source>
</evidence>
<feature type="region of interest" description="Disordered" evidence="1">
    <location>
        <begin position="1"/>
        <end position="21"/>
    </location>
</feature>
<gene>
    <name evidence="2" type="primary">ORF27</name>
</gene>
<protein>
    <submittedName>
        <fullName evidence="2">Uncharacterized protein</fullName>
    </submittedName>
</protein>
<accession>A0A1V1G595</accession>
<evidence type="ECO:0000313" key="2">
    <source>
        <dbReference type="EMBL" id="BAX08796.1"/>
    </source>
</evidence>
<dbReference type="EMBL" id="LC194889">
    <property type="protein sequence ID" value="BAX08796.1"/>
    <property type="molecule type" value="Genomic_DNA"/>
</dbReference>
<reference evidence="2" key="1">
    <citation type="submission" date="2016-11" db="EMBL/GenBank/DDBJ databases">
        <title>Comparative analyses of deletion mutations and their pathological effects of nucleopolyhedroviruses isolated from saturniid wild silkworms.</title>
        <authorList>
            <person name="Sasaki K."/>
            <person name="Huang Y."/>
            <person name="Shi M."/>
            <person name="Wang X."/>
            <person name="Kajiura Z."/>
            <person name="Kobayashi J."/>
        </authorList>
    </citation>
    <scope>NUCLEOTIDE SEQUENCE</scope>
    <source>
        <strain evidence="2">Liaoning</strain>
    </source>
</reference>
<organismHost>
    <name type="scientific">Antheraea pernyi</name>
    <name type="common">Chinese oak silk moth</name>
    <name type="synonym">Bombyx pernyi</name>
    <dbReference type="NCBI Taxonomy" id="7119"/>
</organismHost>
<proteinExistence type="predicted"/>
<feature type="compositionally biased region" description="Basic and acidic residues" evidence="1">
    <location>
        <begin position="7"/>
        <end position="21"/>
    </location>
</feature>
<name>A0A1V1G595_NPVAP</name>